<keyword evidence="6 9" id="KW-0732">Signal</keyword>
<dbReference type="FunCoup" id="A0A6I8PJ29">
    <property type="interactions" value="615"/>
</dbReference>
<evidence type="ECO:0000256" key="6">
    <source>
        <dbReference type="ARBA" id="ARBA00022729"/>
    </source>
</evidence>
<reference evidence="11 12" key="1">
    <citation type="journal article" date="2008" name="Nature">
        <title>Genome analysis of the platypus reveals unique signatures of evolution.</title>
        <authorList>
            <person name="Warren W.C."/>
            <person name="Hillier L.W."/>
            <person name="Marshall Graves J.A."/>
            <person name="Birney E."/>
            <person name="Ponting C.P."/>
            <person name="Grutzner F."/>
            <person name="Belov K."/>
            <person name="Miller W."/>
            <person name="Clarke L."/>
            <person name="Chinwalla A.T."/>
            <person name="Yang S.P."/>
            <person name="Heger A."/>
            <person name="Locke D.P."/>
            <person name="Miethke P."/>
            <person name="Waters P.D."/>
            <person name="Veyrunes F."/>
            <person name="Fulton L."/>
            <person name="Fulton B."/>
            <person name="Graves T."/>
            <person name="Wallis J."/>
            <person name="Puente X.S."/>
            <person name="Lopez-Otin C."/>
            <person name="Ordonez G.R."/>
            <person name="Eichler E.E."/>
            <person name="Chen L."/>
            <person name="Cheng Z."/>
            <person name="Deakin J.E."/>
            <person name="Alsop A."/>
            <person name="Thompson K."/>
            <person name="Kirby P."/>
            <person name="Papenfuss A.T."/>
            <person name="Wakefield M.J."/>
            <person name="Olender T."/>
            <person name="Lancet D."/>
            <person name="Huttley G.A."/>
            <person name="Smit A.F."/>
            <person name="Pask A."/>
            <person name="Temple-Smith P."/>
            <person name="Batzer M.A."/>
            <person name="Walker J.A."/>
            <person name="Konkel M.K."/>
            <person name="Harris R.S."/>
            <person name="Whittington C.M."/>
            <person name="Wong E.S."/>
            <person name="Gemmell N.J."/>
            <person name="Buschiazzo E."/>
            <person name="Vargas Jentzsch I.M."/>
            <person name="Merkel A."/>
            <person name="Schmitz J."/>
            <person name="Zemann A."/>
            <person name="Churakov G."/>
            <person name="Kriegs J.O."/>
            <person name="Brosius J."/>
            <person name="Murchison E.P."/>
            <person name="Sachidanandam R."/>
            <person name="Smith C."/>
            <person name="Hannon G.J."/>
            <person name="Tsend-Ayush E."/>
            <person name="McMillan D."/>
            <person name="Attenborough R."/>
            <person name="Rens W."/>
            <person name="Ferguson-Smith M."/>
            <person name="Lefevre C.M."/>
            <person name="Sharp J.A."/>
            <person name="Nicholas K.R."/>
            <person name="Ray D.A."/>
            <person name="Kube M."/>
            <person name="Reinhardt R."/>
            <person name="Pringle T.H."/>
            <person name="Taylor J."/>
            <person name="Jones R.C."/>
            <person name="Nixon B."/>
            <person name="Dacheux J.L."/>
            <person name="Niwa H."/>
            <person name="Sekita Y."/>
            <person name="Huang X."/>
            <person name="Stark A."/>
            <person name="Kheradpour P."/>
            <person name="Kellis M."/>
            <person name="Flicek P."/>
            <person name="Chen Y."/>
            <person name="Webber C."/>
            <person name="Hardison R."/>
            <person name="Nelson J."/>
            <person name="Hallsworth-Pepin K."/>
            <person name="Delehaunty K."/>
            <person name="Markovic C."/>
            <person name="Minx P."/>
            <person name="Feng Y."/>
            <person name="Kremitzki C."/>
            <person name="Mitreva M."/>
            <person name="Glasscock J."/>
            <person name="Wylie T."/>
            <person name="Wohldmann P."/>
            <person name="Thiru P."/>
            <person name="Nhan M.N."/>
            <person name="Pohl C.S."/>
            <person name="Smith S.M."/>
            <person name="Hou S."/>
            <person name="Nefedov M."/>
            <person name="de Jong P.J."/>
            <person name="Renfree M.B."/>
            <person name="Mardis E.R."/>
            <person name="Wilson R.K."/>
        </authorList>
    </citation>
    <scope>NUCLEOTIDE SEQUENCE [LARGE SCALE GENOMIC DNA]</scope>
    <source>
        <strain evidence="11 12">Glennie</strain>
    </source>
</reference>
<dbReference type="Gene3D" id="2.40.50.40">
    <property type="match status" value="1"/>
</dbReference>
<evidence type="ECO:0000256" key="9">
    <source>
        <dbReference type="SAM" id="SignalP"/>
    </source>
</evidence>
<feature type="domain" description="Chemokine interleukin-8-like" evidence="10">
    <location>
        <begin position="27"/>
        <end position="89"/>
    </location>
</feature>
<dbReference type="Pfam" id="PF00048">
    <property type="entry name" value="IL8"/>
    <property type="match status" value="1"/>
</dbReference>
<feature type="signal peptide" evidence="9">
    <location>
        <begin position="1"/>
        <end position="23"/>
    </location>
</feature>
<keyword evidence="7" id="KW-1015">Disulfide bond</keyword>
<dbReference type="PANTHER" id="PTHR12015">
    <property type="entry name" value="SMALL INDUCIBLE CYTOKINE A"/>
    <property type="match status" value="1"/>
</dbReference>
<evidence type="ECO:0000256" key="4">
    <source>
        <dbReference type="ARBA" id="ARBA00022514"/>
    </source>
</evidence>
<dbReference type="GO" id="GO:0005615">
    <property type="term" value="C:extracellular space"/>
    <property type="evidence" value="ECO:0007669"/>
    <property type="project" value="UniProtKB-KW"/>
</dbReference>
<keyword evidence="4" id="KW-0202">Cytokine</keyword>
<organism evidence="11 12">
    <name type="scientific">Ornithorhynchus anatinus</name>
    <name type="common">Duckbill platypus</name>
    <dbReference type="NCBI Taxonomy" id="9258"/>
    <lineage>
        <taxon>Eukaryota</taxon>
        <taxon>Metazoa</taxon>
        <taxon>Chordata</taxon>
        <taxon>Craniata</taxon>
        <taxon>Vertebrata</taxon>
        <taxon>Euteleostomi</taxon>
        <taxon>Mammalia</taxon>
        <taxon>Monotremata</taxon>
        <taxon>Ornithorhynchidae</taxon>
        <taxon>Ornithorhynchus</taxon>
    </lineage>
</organism>
<sequence>MAGKASNLLVALVLLATLMPVVPRFRGSRCLCIGPRVNSVTPMQIKSISVFLPTSTCDRKEVIVTLKKGKGQRCLNLDSKQAQLILKVGPSPRPQGRPKSIRERGPGPWRSPRRRVGDDGQVCGSGWEVRLFTMLRCRNLLGKPSWKRL</sequence>
<dbReference type="InterPro" id="IPR033899">
    <property type="entry name" value="CXC_Chemokine_domain"/>
</dbReference>
<evidence type="ECO:0000256" key="7">
    <source>
        <dbReference type="ARBA" id="ARBA00023157"/>
    </source>
</evidence>
<evidence type="ECO:0000313" key="11">
    <source>
        <dbReference type="Ensembl" id="ENSOANP00000052603.1"/>
    </source>
</evidence>
<proteinExistence type="inferred from homology"/>
<reference evidence="11" key="3">
    <citation type="submission" date="2025-09" db="UniProtKB">
        <authorList>
            <consortium name="Ensembl"/>
        </authorList>
    </citation>
    <scope>IDENTIFICATION</scope>
    <source>
        <strain evidence="11">Glennie</strain>
    </source>
</reference>
<dbReference type="SMART" id="SM00199">
    <property type="entry name" value="SCY"/>
    <property type="match status" value="1"/>
</dbReference>
<evidence type="ECO:0000259" key="10">
    <source>
        <dbReference type="SMART" id="SM00199"/>
    </source>
</evidence>
<name>A0A6I8PJ29_ORNAN</name>
<dbReference type="SUPFAM" id="SSF54117">
    <property type="entry name" value="Interleukin 8-like chemokines"/>
    <property type="match status" value="1"/>
</dbReference>
<keyword evidence="5" id="KW-0964">Secreted</keyword>
<dbReference type="InterPro" id="IPR039809">
    <property type="entry name" value="Chemokine_b/g/d"/>
</dbReference>
<evidence type="ECO:0000256" key="3">
    <source>
        <dbReference type="ARBA" id="ARBA00022500"/>
    </source>
</evidence>
<dbReference type="Ensembl" id="ENSOANT00000058509.1">
    <property type="protein sequence ID" value="ENSOANP00000052603.1"/>
    <property type="gene ID" value="ENSOANG00000038499.1"/>
</dbReference>
<feature type="region of interest" description="Disordered" evidence="8">
    <location>
        <begin position="89"/>
        <end position="117"/>
    </location>
</feature>
<reference evidence="11" key="2">
    <citation type="submission" date="2025-08" db="UniProtKB">
        <authorList>
            <consortium name="Ensembl"/>
        </authorList>
    </citation>
    <scope>IDENTIFICATION</scope>
    <source>
        <strain evidence="11">Glennie</strain>
    </source>
</reference>
<dbReference type="CDD" id="cd00273">
    <property type="entry name" value="Chemokine_CXC"/>
    <property type="match status" value="1"/>
</dbReference>
<keyword evidence="3" id="KW-0145">Chemotaxis</keyword>
<dbReference type="InterPro" id="IPR001811">
    <property type="entry name" value="Chemokine_IL8-like_dom"/>
</dbReference>
<evidence type="ECO:0000313" key="12">
    <source>
        <dbReference type="Proteomes" id="UP000002279"/>
    </source>
</evidence>
<evidence type="ECO:0000256" key="5">
    <source>
        <dbReference type="ARBA" id="ARBA00022525"/>
    </source>
</evidence>
<dbReference type="AlphaFoldDB" id="A0A6I8PJ29"/>
<dbReference type="PANTHER" id="PTHR12015:SF191">
    <property type="entry name" value="C-X-C MOTIF CHEMOKINE 11"/>
    <property type="match status" value="1"/>
</dbReference>
<dbReference type="Proteomes" id="UP000002279">
    <property type="component" value="Chromosome 10"/>
</dbReference>
<evidence type="ECO:0000256" key="8">
    <source>
        <dbReference type="SAM" id="MobiDB-lite"/>
    </source>
</evidence>
<keyword evidence="12" id="KW-1185">Reference proteome</keyword>
<gene>
    <name evidence="11" type="primary">LOC103170562</name>
</gene>
<dbReference type="GO" id="GO:0006952">
    <property type="term" value="P:defense response"/>
    <property type="evidence" value="ECO:0007669"/>
    <property type="project" value="InterPro"/>
</dbReference>
<comment type="subcellular location">
    <subcellularLocation>
        <location evidence="1">Secreted</location>
    </subcellularLocation>
</comment>
<dbReference type="InterPro" id="IPR036048">
    <property type="entry name" value="Interleukin_8-like_sf"/>
</dbReference>
<accession>A0A6I8PJ29</accession>
<dbReference type="GO" id="GO:0008009">
    <property type="term" value="F:chemokine activity"/>
    <property type="evidence" value="ECO:0007669"/>
    <property type="project" value="InterPro"/>
</dbReference>
<comment type="similarity">
    <text evidence="2">Belongs to the intercrine alpha (chemokine CxC) family.</text>
</comment>
<dbReference type="Bgee" id="ENSOANG00000038499">
    <property type="expression patterns" value="Expressed in ovary and 2 other cell types or tissues"/>
</dbReference>
<evidence type="ECO:0000256" key="2">
    <source>
        <dbReference type="ARBA" id="ARBA00010665"/>
    </source>
</evidence>
<dbReference type="GeneTree" id="ENSGT00530000064263"/>
<protein>
    <recommendedName>
        <fullName evidence="10">Chemokine interleukin-8-like domain-containing protein</fullName>
    </recommendedName>
</protein>
<dbReference type="InParanoid" id="A0A6I8PJ29"/>
<feature type="chain" id="PRO_5026126976" description="Chemokine interleukin-8-like domain-containing protein" evidence="9">
    <location>
        <begin position="24"/>
        <end position="149"/>
    </location>
</feature>
<evidence type="ECO:0000256" key="1">
    <source>
        <dbReference type="ARBA" id="ARBA00004613"/>
    </source>
</evidence>
<dbReference type="GO" id="GO:0006955">
    <property type="term" value="P:immune response"/>
    <property type="evidence" value="ECO:0007669"/>
    <property type="project" value="InterPro"/>
</dbReference>